<evidence type="ECO:0000313" key="6">
    <source>
        <dbReference type="EMBL" id="RAW21863.1"/>
    </source>
</evidence>
<dbReference type="Proteomes" id="UP000735874">
    <property type="component" value="Unassembled WGS sequence"/>
</dbReference>
<comment type="caution">
    <text evidence="6">The sequence shown here is derived from an EMBL/GenBank/DDBJ whole genome shotgun (WGS) entry which is preliminary data.</text>
</comment>
<dbReference type="EMBL" id="RCMK01000176">
    <property type="protein sequence ID" value="KAG2945688.1"/>
    <property type="molecule type" value="Genomic_DNA"/>
</dbReference>
<dbReference type="Proteomes" id="UP000774804">
    <property type="component" value="Unassembled WGS sequence"/>
</dbReference>
<evidence type="ECO:0000313" key="2">
    <source>
        <dbReference type="EMBL" id="KAG2929153.1"/>
    </source>
</evidence>
<evidence type="ECO:0000313" key="7">
    <source>
        <dbReference type="Proteomes" id="UP000251314"/>
    </source>
</evidence>
<dbReference type="Proteomes" id="UP000251314">
    <property type="component" value="Unassembled WGS sequence"/>
</dbReference>
<accession>A0A329RBA3</accession>
<dbReference type="VEuPathDB" id="FungiDB:PC110_g21692"/>
<dbReference type="Proteomes" id="UP000736787">
    <property type="component" value="Unassembled WGS sequence"/>
</dbReference>
<name>A0A329RBA3_9STRA</name>
<dbReference type="EMBL" id="RCMG01000516">
    <property type="protein sequence ID" value="KAG2852826.1"/>
    <property type="molecule type" value="Genomic_DNA"/>
</dbReference>
<protein>
    <submittedName>
        <fullName evidence="6">Uncharacterized protein</fullName>
    </submittedName>
</protein>
<dbReference type="AlphaFoldDB" id="A0A329RBA3"/>
<dbReference type="OrthoDB" id="126112at2759"/>
<dbReference type="Proteomes" id="UP000760860">
    <property type="component" value="Unassembled WGS sequence"/>
</dbReference>
<organism evidence="6 7">
    <name type="scientific">Phytophthora cactorum</name>
    <dbReference type="NCBI Taxonomy" id="29920"/>
    <lineage>
        <taxon>Eukaryota</taxon>
        <taxon>Sar</taxon>
        <taxon>Stramenopiles</taxon>
        <taxon>Oomycota</taxon>
        <taxon>Peronosporomycetes</taxon>
        <taxon>Peronosporales</taxon>
        <taxon>Peronosporaceae</taxon>
        <taxon>Phytophthora</taxon>
    </lineage>
</organism>
<evidence type="ECO:0000313" key="1">
    <source>
        <dbReference type="EMBL" id="KAG2852826.1"/>
    </source>
</evidence>
<keyword evidence="7" id="KW-1185">Reference proteome</keyword>
<proteinExistence type="predicted"/>
<reference evidence="6 7" key="1">
    <citation type="submission" date="2018-01" db="EMBL/GenBank/DDBJ databases">
        <title>Draft genome of the strawberry crown rot pathogen Phytophthora cactorum.</title>
        <authorList>
            <person name="Armitage A.D."/>
            <person name="Lysoe E."/>
            <person name="Nellist C.F."/>
            <person name="Harrison R.J."/>
            <person name="Brurberg M.B."/>
        </authorList>
    </citation>
    <scope>NUCLEOTIDE SEQUENCE [LARGE SCALE GENOMIC DNA]</scope>
    <source>
        <strain evidence="6 7">10300</strain>
    </source>
</reference>
<dbReference type="EMBL" id="MJFZ01001525">
    <property type="protein sequence ID" value="RAW21863.1"/>
    <property type="molecule type" value="Genomic_DNA"/>
</dbReference>
<evidence type="ECO:0000313" key="4">
    <source>
        <dbReference type="EMBL" id="KAG2973723.1"/>
    </source>
</evidence>
<reference evidence="1" key="2">
    <citation type="submission" date="2018-10" db="EMBL/GenBank/DDBJ databases">
        <title>Effector identification in a new, highly contiguous assembly of the strawberry crown rot pathogen Phytophthora cactorum.</title>
        <authorList>
            <person name="Armitage A.D."/>
            <person name="Nellist C.F."/>
            <person name="Bates H."/>
            <person name="Vickerstaff R.J."/>
            <person name="Harrison R.J."/>
        </authorList>
    </citation>
    <scope>NUCLEOTIDE SEQUENCE</scope>
    <source>
        <strain evidence="1">15-7</strain>
        <strain evidence="2">4032</strain>
        <strain evidence="3">4040</strain>
        <strain evidence="4">P415</strain>
        <strain evidence="5">P421</strain>
    </source>
</reference>
<dbReference type="EMBL" id="RCMV01000139">
    <property type="protein sequence ID" value="KAG3223629.1"/>
    <property type="molecule type" value="Genomic_DNA"/>
</dbReference>
<evidence type="ECO:0000313" key="3">
    <source>
        <dbReference type="EMBL" id="KAG2945688.1"/>
    </source>
</evidence>
<gene>
    <name evidence="6" type="ORF">PC110_g21692</name>
    <name evidence="1" type="ORF">PC113_g14701</name>
    <name evidence="2" type="ORF">PC115_g6966</name>
    <name evidence="3" type="ORF">PC117_g8253</name>
    <name evidence="4" type="ORF">PC118_g14975</name>
    <name evidence="5" type="ORF">PC129_g5710</name>
</gene>
<dbReference type="Proteomes" id="UP000697107">
    <property type="component" value="Unassembled WGS sequence"/>
</dbReference>
<evidence type="ECO:0000313" key="5">
    <source>
        <dbReference type="EMBL" id="KAG3223629.1"/>
    </source>
</evidence>
<dbReference type="EMBL" id="RCML01000563">
    <property type="protein sequence ID" value="KAG2973723.1"/>
    <property type="molecule type" value="Genomic_DNA"/>
</dbReference>
<dbReference type="EMBL" id="RCMI01000161">
    <property type="protein sequence ID" value="KAG2929153.1"/>
    <property type="molecule type" value="Genomic_DNA"/>
</dbReference>
<sequence length="57" mass="6567">MTSAKHVDIRVKFICDFARKGIVKPEYVESRSMMADLLTKALPAPRMAELREIFNLK</sequence>